<feature type="region of interest" description="Disordered" evidence="2">
    <location>
        <begin position="663"/>
        <end position="705"/>
    </location>
</feature>
<evidence type="ECO:0000313" key="4">
    <source>
        <dbReference type="Proteomes" id="UP000297452"/>
    </source>
</evidence>
<comment type="caution">
    <text evidence="3">The sequence shown here is derived from an EMBL/GenBank/DDBJ whole genome shotgun (WGS) entry which is preliminary data.</text>
</comment>
<evidence type="ECO:0000256" key="1">
    <source>
        <dbReference type="SAM" id="Coils"/>
    </source>
</evidence>
<proteinExistence type="predicted"/>
<reference evidence="3 4" key="1">
    <citation type="submission" date="2017-12" db="EMBL/GenBank/DDBJ databases">
        <title>Comparative genomics of Botrytis spp.</title>
        <authorList>
            <person name="Valero-Jimenez C.A."/>
            <person name="Tapia P."/>
            <person name="Veloso J."/>
            <person name="Silva-Moreno E."/>
            <person name="Staats M."/>
            <person name="Valdes J.H."/>
            <person name="Van Kan J.A.L."/>
        </authorList>
    </citation>
    <scope>NUCLEOTIDE SEQUENCE [LARGE SCALE GENOMIC DNA]</scope>
    <source>
        <strain evidence="3 4">MUCL2120</strain>
    </source>
</reference>
<keyword evidence="4" id="KW-1185">Reference proteome</keyword>
<dbReference type="InterPro" id="IPR053143">
    <property type="entry name" value="Arylsulfate_ST"/>
</dbReference>
<evidence type="ECO:0000256" key="2">
    <source>
        <dbReference type="SAM" id="MobiDB-lite"/>
    </source>
</evidence>
<feature type="coiled-coil region" evidence="1">
    <location>
        <begin position="593"/>
        <end position="620"/>
    </location>
</feature>
<gene>
    <name evidence="3" type="ORF">BOTNAR_0010g00570</name>
</gene>
<sequence length="705" mass="77933">MSLSTTLNLWPTQSYVTVNFRPPTFDVTKTGETQSGLILINPVLNPLNKSALDAAVSAIGPVQASACGIFTEDGQLVWQGPYAFAEDSTYPPLFSTNLMVQEYMGKPVLTYWQGVRKSHGVAYGNITILDDTYTPITTICPKLNLITSPSANLTDLACFGDSHELFITPSNTLIVSAGNLTTMDLSPIGGPSVGYVYDSQFYEIDIASGDIIFSWSSVASGIPITYSKFIPGVNSGTGLNSSDPFDWFHINSVSSVGDGYLVNSRHCWATWYLNNAGEIEWRIEGNNTEGQSDFVVPKEANFKWQHHARVSNYTEKSAVLHYFNNRFNEFADKNVASQSNGLQLSLNLVDKTLVVEKILNDSAYHGFSDSQGSFSPLENGNTFMGWGAITRLTEFGPGGNDDVRLRIQFGYDDTANSYRAYKQSWNATPAWNPDVVGVNNTAYMSWNGATDYTAWVVYTGTNGSDLVQVATVHRGNLFETSYPISSEARIDVHFYVYPSIVEDDWNALTLVLNVVNCQVFAGEWEWVAESCQLSRKFPPSNGEGQSRHRVVEVVQNTKKHNKPEIVAIAVTSIEVLNDALANFEDTPENQTSRAAFDAALRKAEEEYESVKSERDKVTHCNHYIREAIAAFEVPKPLLKKAFEDVAVEQDAVCEINQVLPSQDVDVSNDDGELCAASPPSSPQRRAYGLEHSSPFEVEKRNMRES</sequence>
<dbReference type="AlphaFoldDB" id="A0A4Z1JDD4"/>
<dbReference type="STRING" id="278944.A0A4Z1JDD4"/>
<name>A0A4Z1JDD4_9HELO</name>
<dbReference type="Pfam" id="PF14269">
    <property type="entry name" value="Arylsulfotran_2"/>
    <property type="match status" value="1"/>
</dbReference>
<evidence type="ECO:0000313" key="3">
    <source>
        <dbReference type="EMBL" id="TGO69520.1"/>
    </source>
</evidence>
<dbReference type="PANTHER" id="PTHR35340:SF6">
    <property type="entry name" value="ASST-DOMAIN-CONTAINING PROTEIN"/>
    <property type="match status" value="1"/>
</dbReference>
<accession>A0A4Z1JDD4</accession>
<dbReference type="InterPro" id="IPR039535">
    <property type="entry name" value="ASST-like"/>
</dbReference>
<organism evidence="3 4">
    <name type="scientific">Botryotinia narcissicola</name>
    <dbReference type="NCBI Taxonomy" id="278944"/>
    <lineage>
        <taxon>Eukaryota</taxon>
        <taxon>Fungi</taxon>
        <taxon>Dikarya</taxon>
        <taxon>Ascomycota</taxon>
        <taxon>Pezizomycotina</taxon>
        <taxon>Leotiomycetes</taxon>
        <taxon>Helotiales</taxon>
        <taxon>Sclerotiniaceae</taxon>
        <taxon>Botryotinia</taxon>
    </lineage>
</organism>
<protein>
    <submittedName>
        <fullName evidence="3">Uncharacterized protein</fullName>
    </submittedName>
</protein>
<dbReference type="EMBL" id="PQXJ01000010">
    <property type="protein sequence ID" value="TGO69520.1"/>
    <property type="molecule type" value="Genomic_DNA"/>
</dbReference>
<dbReference type="PANTHER" id="PTHR35340">
    <property type="entry name" value="PQQ ENZYME REPEAT PROTEIN-RELATED"/>
    <property type="match status" value="1"/>
</dbReference>
<keyword evidence="1" id="KW-0175">Coiled coil</keyword>
<feature type="compositionally biased region" description="Basic and acidic residues" evidence="2">
    <location>
        <begin position="696"/>
        <end position="705"/>
    </location>
</feature>
<dbReference type="Proteomes" id="UP000297452">
    <property type="component" value="Unassembled WGS sequence"/>
</dbReference>
<dbReference type="OrthoDB" id="5377172at2759"/>